<dbReference type="SUPFAM" id="SSF81321">
    <property type="entry name" value="Family A G protein-coupled receptor-like"/>
    <property type="match status" value="1"/>
</dbReference>
<keyword evidence="2" id="KW-0812">Transmembrane</keyword>
<dbReference type="CDD" id="cd00637">
    <property type="entry name" value="7tm_classA_rhodopsin-like"/>
    <property type="match status" value="1"/>
</dbReference>
<feature type="transmembrane region" description="Helical" evidence="2">
    <location>
        <begin position="137"/>
        <end position="159"/>
    </location>
</feature>
<evidence type="ECO:0000313" key="5">
    <source>
        <dbReference type="Proteomes" id="UP000271974"/>
    </source>
</evidence>
<keyword evidence="5" id="KW-1185">Reference proteome</keyword>
<protein>
    <recommendedName>
        <fullName evidence="3">7TM GPCR serpentine receptor class x (Srx) domain-containing protein</fullName>
    </recommendedName>
</protein>
<evidence type="ECO:0000256" key="2">
    <source>
        <dbReference type="SAM" id="Phobius"/>
    </source>
</evidence>
<keyword evidence="2" id="KW-1133">Transmembrane helix</keyword>
<feature type="non-terminal residue" evidence="4">
    <location>
        <position position="233"/>
    </location>
</feature>
<feature type="non-terminal residue" evidence="4">
    <location>
        <position position="1"/>
    </location>
</feature>
<evidence type="ECO:0000256" key="1">
    <source>
        <dbReference type="SAM" id="MobiDB-lite"/>
    </source>
</evidence>
<gene>
    <name evidence="4" type="ORF">EGW08_012186</name>
</gene>
<dbReference type="OrthoDB" id="6206419at2759"/>
<name>A0A433TEU7_ELYCH</name>
<dbReference type="Pfam" id="PF10328">
    <property type="entry name" value="7TM_GPCR_Srx"/>
    <property type="match status" value="1"/>
</dbReference>
<dbReference type="EMBL" id="RQTK01000413">
    <property type="protein sequence ID" value="RUS80069.1"/>
    <property type="molecule type" value="Genomic_DNA"/>
</dbReference>
<keyword evidence="2" id="KW-0472">Membrane</keyword>
<feature type="transmembrane region" description="Helical" evidence="2">
    <location>
        <begin position="51"/>
        <end position="75"/>
    </location>
</feature>
<proteinExistence type="predicted"/>
<feature type="transmembrane region" description="Helical" evidence="2">
    <location>
        <begin position="87"/>
        <end position="116"/>
    </location>
</feature>
<evidence type="ECO:0000313" key="4">
    <source>
        <dbReference type="EMBL" id="RUS80069.1"/>
    </source>
</evidence>
<organism evidence="4 5">
    <name type="scientific">Elysia chlorotica</name>
    <name type="common">Eastern emerald elysia</name>
    <name type="synonym">Sea slug</name>
    <dbReference type="NCBI Taxonomy" id="188477"/>
    <lineage>
        <taxon>Eukaryota</taxon>
        <taxon>Metazoa</taxon>
        <taxon>Spiralia</taxon>
        <taxon>Lophotrochozoa</taxon>
        <taxon>Mollusca</taxon>
        <taxon>Gastropoda</taxon>
        <taxon>Heterobranchia</taxon>
        <taxon>Euthyneura</taxon>
        <taxon>Panpulmonata</taxon>
        <taxon>Sacoglossa</taxon>
        <taxon>Placobranchoidea</taxon>
        <taxon>Plakobranchidae</taxon>
        <taxon>Elysia</taxon>
    </lineage>
</organism>
<comment type="caution">
    <text evidence="4">The sequence shown here is derived from an EMBL/GenBank/DDBJ whole genome shotgun (WGS) entry which is preliminary data.</text>
</comment>
<sequence length="233" mass="25886">QESEFSAVEYARFFMKLYLNMGLSLGGVVANLINCIIFYKIGFSDGITQNFFILSISDGIVAASIMVNSITYIVFYHVLTADNADSIVLYVSYVTLISLSFFQTISYETTTVIAIVRCCCVTMPLRVKRVFTVRRQLGAIAVSSLCLIVINFVGLSGHLSLVRSAVDPTENSTLNDPILVVWDIFRNITIILEYTIIIICTIVLIFSLHRSSKFRNQSSSTPGTSKNRNASEI</sequence>
<dbReference type="InterPro" id="IPR019430">
    <property type="entry name" value="7TM_GPCR_serpentine_rcpt_Srx"/>
</dbReference>
<feature type="domain" description="7TM GPCR serpentine receptor class x (Srx)" evidence="3">
    <location>
        <begin position="32"/>
        <end position="222"/>
    </location>
</feature>
<feature type="region of interest" description="Disordered" evidence="1">
    <location>
        <begin position="214"/>
        <end position="233"/>
    </location>
</feature>
<reference evidence="4 5" key="1">
    <citation type="submission" date="2019-01" db="EMBL/GenBank/DDBJ databases">
        <title>A draft genome assembly of the solar-powered sea slug Elysia chlorotica.</title>
        <authorList>
            <person name="Cai H."/>
            <person name="Li Q."/>
            <person name="Fang X."/>
            <person name="Li J."/>
            <person name="Curtis N.E."/>
            <person name="Altenburger A."/>
            <person name="Shibata T."/>
            <person name="Feng M."/>
            <person name="Maeda T."/>
            <person name="Schwartz J.A."/>
            <person name="Shigenobu S."/>
            <person name="Lundholm N."/>
            <person name="Nishiyama T."/>
            <person name="Yang H."/>
            <person name="Hasebe M."/>
            <person name="Li S."/>
            <person name="Pierce S.K."/>
            <person name="Wang J."/>
        </authorList>
    </citation>
    <scope>NUCLEOTIDE SEQUENCE [LARGE SCALE GENOMIC DNA]</scope>
    <source>
        <strain evidence="4">EC2010</strain>
        <tissue evidence="4">Whole organism of an adult</tissue>
    </source>
</reference>
<dbReference type="AlphaFoldDB" id="A0A433TEU7"/>
<accession>A0A433TEU7</accession>
<dbReference type="Proteomes" id="UP000271974">
    <property type="component" value="Unassembled WGS sequence"/>
</dbReference>
<evidence type="ECO:0000259" key="3">
    <source>
        <dbReference type="Pfam" id="PF10328"/>
    </source>
</evidence>
<feature type="transmembrane region" description="Helical" evidence="2">
    <location>
        <begin position="184"/>
        <end position="208"/>
    </location>
</feature>
<feature type="transmembrane region" description="Helical" evidence="2">
    <location>
        <begin position="17"/>
        <end position="39"/>
    </location>
</feature>
<dbReference type="Gene3D" id="1.20.1070.10">
    <property type="entry name" value="Rhodopsin 7-helix transmembrane proteins"/>
    <property type="match status" value="1"/>
</dbReference>